<geneLocation type="plasmid" evidence="1 2">
    <name>pNYT2</name>
</geneLocation>
<evidence type="ECO:0000313" key="2">
    <source>
        <dbReference type="Proteomes" id="UP000242917"/>
    </source>
</evidence>
<reference evidence="1 2" key="1">
    <citation type="submission" date="2017-01" db="EMBL/GenBank/DDBJ databases">
        <title>A Red Light-Sensitive Sensory Rhodopsin I From Haloarcula taiwanensis, A New Haloarchaeon Isolated From Taiwan.</title>
        <authorList>
            <person name="Yang C.-S."/>
            <person name="Han Y.-A."/>
            <person name="Chen P.-C."/>
            <person name="Ng W.V."/>
            <person name="Chen T.-W."/>
        </authorList>
    </citation>
    <scope>NUCLEOTIDE SEQUENCE [LARGE SCALE GENOMIC DNA]</scope>
    <source>
        <strain evidence="1 2">Taiwanensis</strain>
        <plasmid evidence="1 2">pNYT2</plasmid>
    </source>
</reference>
<dbReference type="AlphaFoldDB" id="A0A2H5A4D5"/>
<proteinExistence type="predicted"/>
<protein>
    <submittedName>
        <fullName evidence="1">Uncharacterized protein</fullName>
    </submittedName>
</protein>
<dbReference type="OrthoDB" id="385884at2157"/>
<accession>A0A2H5A4D5</accession>
<dbReference type="Proteomes" id="UP000242917">
    <property type="component" value="Plasmid pNYT2"/>
</dbReference>
<dbReference type="EMBL" id="CP019157">
    <property type="protein sequence ID" value="AUG49575.1"/>
    <property type="molecule type" value="Genomic_DNA"/>
</dbReference>
<keyword evidence="2" id="KW-1185">Reference proteome</keyword>
<gene>
    <name evidence="1" type="ORF">BVU17_18560</name>
</gene>
<organism evidence="1 2">
    <name type="scientific">Haloarcula taiwanensis</name>
    <dbReference type="NCBI Taxonomy" id="1932004"/>
    <lineage>
        <taxon>Archaea</taxon>
        <taxon>Methanobacteriati</taxon>
        <taxon>Methanobacteriota</taxon>
        <taxon>Stenosarchaea group</taxon>
        <taxon>Halobacteria</taxon>
        <taxon>Halobacteriales</taxon>
        <taxon>Haloarculaceae</taxon>
        <taxon>Haloarcula</taxon>
    </lineage>
</organism>
<name>A0A2H5A4D5_9EURY</name>
<keyword evidence="1" id="KW-0614">Plasmid</keyword>
<sequence>MTTGHGNYYDVDGRRSLNERWPNADGVAVVGGPVRELKTDGGSAAATDADIETILDELEAFEDVSLREADPDTLSRYWDAQDRLIDAIDAELDEDTLSEATHIWWNDQAEFHLYCSSHYHPIASEQWTGFTEVTDPQAVKQAARDRLESGVPCEKCHSEALFERRDELLTERGLA</sequence>
<evidence type="ECO:0000313" key="1">
    <source>
        <dbReference type="EMBL" id="AUG49575.1"/>
    </source>
</evidence>
<dbReference type="KEGG" id="hta:BVU17_18560"/>